<dbReference type="GO" id="GO:0001709">
    <property type="term" value="P:cell fate determination"/>
    <property type="evidence" value="ECO:0007669"/>
    <property type="project" value="TreeGrafter"/>
</dbReference>
<dbReference type="Proteomes" id="UP000593562">
    <property type="component" value="Unassembled WGS sequence"/>
</dbReference>
<sequence>MEKLPSGIPTFAVEITNTCTNGCAISNLHLKCGQFTSATLINPLVFKRIAYDDCLVNNGNPLVAGKTLMFRYATTRQNPLSSFLHLSVTINTVKFCVSNAKLFSYK</sequence>
<name>A0A7J7DAP6_TRIWF</name>
<evidence type="ECO:0000256" key="1">
    <source>
        <dbReference type="ARBA" id="ARBA00022729"/>
    </source>
</evidence>
<dbReference type="EMBL" id="JAAARO010000009">
    <property type="protein sequence ID" value="KAF5743371.1"/>
    <property type="molecule type" value="Genomic_DNA"/>
</dbReference>
<organism evidence="2 3">
    <name type="scientific">Tripterygium wilfordii</name>
    <name type="common">Thunder God vine</name>
    <dbReference type="NCBI Taxonomy" id="458696"/>
    <lineage>
        <taxon>Eukaryota</taxon>
        <taxon>Viridiplantae</taxon>
        <taxon>Streptophyta</taxon>
        <taxon>Embryophyta</taxon>
        <taxon>Tracheophyta</taxon>
        <taxon>Spermatophyta</taxon>
        <taxon>Magnoliopsida</taxon>
        <taxon>eudicotyledons</taxon>
        <taxon>Gunneridae</taxon>
        <taxon>Pentapetalae</taxon>
        <taxon>rosids</taxon>
        <taxon>fabids</taxon>
        <taxon>Celastrales</taxon>
        <taxon>Celastraceae</taxon>
        <taxon>Tripterygium</taxon>
    </lineage>
</organism>
<accession>A0A7J7DAP6</accession>
<dbReference type="PANTHER" id="PTHR33184:SF67">
    <property type="entry name" value="PROTEIN TAPETUM DETERMINANT 1"/>
    <property type="match status" value="1"/>
</dbReference>
<dbReference type="InterPro" id="IPR040361">
    <property type="entry name" value="TPD1"/>
</dbReference>
<protein>
    <recommendedName>
        <fullName evidence="4">Protein TAPETUM DETERMINANT 1-like</fullName>
    </recommendedName>
</protein>
<dbReference type="PANTHER" id="PTHR33184">
    <property type="entry name" value="PROTEIN TAPETUM DETERMINANT 1-LIKE-RELATED"/>
    <property type="match status" value="1"/>
</dbReference>
<gene>
    <name evidence="2" type="ORF">HS088_TW09G01439</name>
</gene>
<evidence type="ECO:0000313" key="2">
    <source>
        <dbReference type="EMBL" id="KAF5743371.1"/>
    </source>
</evidence>
<proteinExistence type="predicted"/>
<evidence type="ECO:0008006" key="4">
    <source>
        <dbReference type="Google" id="ProtNLM"/>
    </source>
</evidence>
<reference evidence="2 3" key="1">
    <citation type="journal article" date="2020" name="Nat. Commun.">
        <title>Genome of Tripterygium wilfordii and identification of cytochrome P450 involved in triptolide biosynthesis.</title>
        <authorList>
            <person name="Tu L."/>
            <person name="Su P."/>
            <person name="Zhang Z."/>
            <person name="Gao L."/>
            <person name="Wang J."/>
            <person name="Hu T."/>
            <person name="Zhou J."/>
            <person name="Zhang Y."/>
            <person name="Zhao Y."/>
            <person name="Liu Y."/>
            <person name="Song Y."/>
            <person name="Tong Y."/>
            <person name="Lu Y."/>
            <person name="Yang J."/>
            <person name="Xu C."/>
            <person name="Jia M."/>
            <person name="Peters R.J."/>
            <person name="Huang L."/>
            <person name="Gao W."/>
        </authorList>
    </citation>
    <scope>NUCLEOTIDE SEQUENCE [LARGE SCALE GENOMIC DNA]</scope>
    <source>
        <strain evidence="3">cv. XIE 37</strain>
        <tissue evidence="2">Leaf</tissue>
    </source>
</reference>
<dbReference type="InParanoid" id="A0A7J7DAP6"/>
<comment type="caution">
    <text evidence="2">The sequence shown here is derived from an EMBL/GenBank/DDBJ whole genome shotgun (WGS) entry which is preliminary data.</text>
</comment>
<keyword evidence="3" id="KW-1185">Reference proteome</keyword>
<dbReference type="Pfam" id="PF24068">
    <property type="entry name" value="TPD1_C"/>
    <property type="match status" value="1"/>
</dbReference>
<keyword evidence="1" id="KW-0732">Signal</keyword>
<evidence type="ECO:0000313" key="3">
    <source>
        <dbReference type="Proteomes" id="UP000593562"/>
    </source>
</evidence>
<dbReference type="AlphaFoldDB" id="A0A7J7DAP6"/>